<keyword evidence="1" id="KW-0732">Signal</keyword>
<reference evidence="2" key="1">
    <citation type="journal article" date="2021" name="Nat. Commun.">
        <title>Genetic determinants of endophytism in the Arabidopsis root mycobiome.</title>
        <authorList>
            <person name="Mesny F."/>
            <person name="Miyauchi S."/>
            <person name="Thiergart T."/>
            <person name="Pickel B."/>
            <person name="Atanasova L."/>
            <person name="Karlsson M."/>
            <person name="Huettel B."/>
            <person name="Barry K.W."/>
            <person name="Haridas S."/>
            <person name="Chen C."/>
            <person name="Bauer D."/>
            <person name="Andreopoulos W."/>
            <person name="Pangilinan J."/>
            <person name="LaButti K."/>
            <person name="Riley R."/>
            <person name="Lipzen A."/>
            <person name="Clum A."/>
            <person name="Drula E."/>
            <person name="Henrissat B."/>
            <person name="Kohler A."/>
            <person name="Grigoriev I.V."/>
            <person name="Martin F.M."/>
            <person name="Hacquard S."/>
        </authorList>
    </citation>
    <scope>NUCLEOTIDE SEQUENCE</scope>
    <source>
        <strain evidence="2">MPI-CAGE-CH-0230</strain>
    </source>
</reference>
<name>A0A9P9BL66_9PEZI</name>
<comment type="caution">
    <text evidence="2">The sequence shown here is derived from an EMBL/GenBank/DDBJ whole genome shotgun (WGS) entry which is preliminary data.</text>
</comment>
<proteinExistence type="predicted"/>
<dbReference type="OrthoDB" id="10325960at2759"/>
<evidence type="ECO:0000313" key="2">
    <source>
        <dbReference type="EMBL" id="KAH7024579.1"/>
    </source>
</evidence>
<organism evidence="2 3">
    <name type="scientific">Microdochium trichocladiopsis</name>
    <dbReference type="NCBI Taxonomy" id="1682393"/>
    <lineage>
        <taxon>Eukaryota</taxon>
        <taxon>Fungi</taxon>
        <taxon>Dikarya</taxon>
        <taxon>Ascomycota</taxon>
        <taxon>Pezizomycotina</taxon>
        <taxon>Sordariomycetes</taxon>
        <taxon>Xylariomycetidae</taxon>
        <taxon>Xylariales</taxon>
        <taxon>Microdochiaceae</taxon>
        <taxon>Microdochium</taxon>
    </lineage>
</organism>
<accession>A0A9P9BL66</accession>
<dbReference type="RefSeq" id="XP_046008127.1">
    <property type="nucleotide sequence ID" value="XM_046161143.1"/>
</dbReference>
<feature type="signal peptide" evidence="1">
    <location>
        <begin position="1"/>
        <end position="19"/>
    </location>
</feature>
<dbReference type="Proteomes" id="UP000756346">
    <property type="component" value="Unassembled WGS sequence"/>
</dbReference>
<sequence>MVAIKSILAIASFGTLAAAVANVGDTCNWDPKQPVKTDCGPDGQQSLICQSDNKWHLSTLCKKPTVCPPGGGFCVIPVPF</sequence>
<dbReference type="AlphaFoldDB" id="A0A9P9BL66"/>
<dbReference type="GeneID" id="70190689"/>
<evidence type="ECO:0000256" key="1">
    <source>
        <dbReference type="SAM" id="SignalP"/>
    </source>
</evidence>
<evidence type="ECO:0000313" key="3">
    <source>
        <dbReference type="Proteomes" id="UP000756346"/>
    </source>
</evidence>
<dbReference type="EMBL" id="JAGTJQ010000009">
    <property type="protein sequence ID" value="KAH7024579.1"/>
    <property type="molecule type" value="Genomic_DNA"/>
</dbReference>
<keyword evidence="3" id="KW-1185">Reference proteome</keyword>
<gene>
    <name evidence="2" type="ORF">B0I36DRAFT_387120</name>
</gene>
<protein>
    <submittedName>
        <fullName evidence="2">Uncharacterized protein</fullName>
    </submittedName>
</protein>
<feature type="chain" id="PRO_5040484667" evidence="1">
    <location>
        <begin position="20"/>
        <end position="80"/>
    </location>
</feature>